<evidence type="ECO:0000256" key="2">
    <source>
        <dbReference type="SAM" id="Phobius"/>
    </source>
</evidence>
<dbReference type="EMBL" id="CAJMWW010000358">
    <property type="protein sequence ID" value="CAE6468768.1"/>
    <property type="molecule type" value="Genomic_DNA"/>
</dbReference>
<feature type="compositionally biased region" description="Basic and acidic residues" evidence="1">
    <location>
        <begin position="274"/>
        <end position="307"/>
    </location>
</feature>
<proteinExistence type="predicted"/>
<feature type="compositionally biased region" description="Basic and acidic residues" evidence="1">
    <location>
        <begin position="403"/>
        <end position="421"/>
    </location>
</feature>
<evidence type="ECO:0000256" key="1">
    <source>
        <dbReference type="SAM" id="MobiDB-lite"/>
    </source>
</evidence>
<feature type="compositionally biased region" description="Polar residues" evidence="1">
    <location>
        <begin position="364"/>
        <end position="383"/>
    </location>
</feature>
<feature type="compositionally biased region" description="Low complexity" evidence="1">
    <location>
        <begin position="33"/>
        <end position="64"/>
    </location>
</feature>
<organism evidence="3 4">
    <name type="scientific">Rhizoctonia solani</name>
    <dbReference type="NCBI Taxonomy" id="456999"/>
    <lineage>
        <taxon>Eukaryota</taxon>
        <taxon>Fungi</taxon>
        <taxon>Dikarya</taxon>
        <taxon>Basidiomycota</taxon>
        <taxon>Agaricomycotina</taxon>
        <taxon>Agaricomycetes</taxon>
        <taxon>Cantharellales</taxon>
        <taxon>Ceratobasidiaceae</taxon>
        <taxon>Rhizoctonia</taxon>
    </lineage>
</organism>
<feature type="region of interest" description="Disordered" evidence="1">
    <location>
        <begin position="170"/>
        <end position="422"/>
    </location>
</feature>
<feature type="compositionally biased region" description="Polar residues" evidence="1">
    <location>
        <begin position="11"/>
        <end position="23"/>
    </location>
</feature>
<gene>
    <name evidence="3" type="ORF">RDB_LOCUS171130</name>
</gene>
<protein>
    <submittedName>
        <fullName evidence="3">Uncharacterized protein</fullName>
    </submittedName>
</protein>
<accession>A0A8H3BYB6</accession>
<comment type="caution">
    <text evidence="3">The sequence shown here is derived from an EMBL/GenBank/DDBJ whole genome shotgun (WGS) entry which is preliminary data.</text>
</comment>
<keyword evidence="2" id="KW-1133">Transmembrane helix</keyword>
<feature type="compositionally biased region" description="Polar residues" evidence="1">
    <location>
        <begin position="170"/>
        <end position="183"/>
    </location>
</feature>
<dbReference type="AlphaFoldDB" id="A0A8H3BYB6"/>
<feature type="transmembrane region" description="Helical" evidence="2">
    <location>
        <begin position="626"/>
        <end position="645"/>
    </location>
</feature>
<evidence type="ECO:0000313" key="3">
    <source>
        <dbReference type="EMBL" id="CAE6468768.1"/>
    </source>
</evidence>
<evidence type="ECO:0000313" key="4">
    <source>
        <dbReference type="Proteomes" id="UP000663841"/>
    </source>
</evidence>
<feature type="compositionally biased region" description="Low complexity" evidence="1">
    <location>
        <begin position="354"/>
        <end position="363"/>
    </location>
</feature>
<dbReference type="Proteomes" id="UP000663841">
    <property type="component" value="Unassembled WGS sequence"/>
</dbReference>
<name>A0A8H3BYB6_9AGAM</name>
<reference evidence="3" key="1">
    <citation type="submission" date="2021-01" db="EMBL/GenBank/DDBJ databases">
        <authorList>
            <person name="Kaushik A."/>
        </authorList>
    </citation>
    <scope>NUCLEOTIDE SEQUENCE</scope>
    <source>
        <strain evidence="3">AG3-T5</strain>
    </source>
</reference>
<feature type="region of interest" description="Disordered" evidence="1">
    <location>
        <begin position="1"/>
        <end position="140"/>
    </location>
</feature>
<feature type="transmembrane region" description="Helical" evidence="2">
    <location>
        <begin position="475"/>
        <end position="496"/>
    </location>
</feature>
<keyword evidence="2" id="KW-0812">Transmembrane</keyword>
<feature type="compositionally biased region" description="Polar residues" evidence="1">
    <location>
        <begin position="392"/>
        <end position="402"/>
    </location>
</feature>
<feature type="transmembrane region" description="Helical" evidence="2">
    <location>
        <begin position="584"/>
        <end position="606"/>
    </location>
</feature>
<sequence>MTSQPPPWSPDISTHYQQPNTDQRGVGNYLASQQQQQQTAYSQPQQVGYSNQQQPGYNQQPNSGYTQPGQGYAPNPNPNTQTYTPTNAQTYAPNSAYPQPRPPLPAPPPHGANRQMSLPLGPSHGYNTHGHGQQPADTSVAALDLAQYSARLNAQQASYNPYPQAGYGSNVQSAYGSHPQSAYSAHPQPAYGAQVQPGYTSQPPAAAYQIQPTAANYQSPTAAHPPTTYPTPPASQPASSNYNPEPAVGRGTVNVADFIDVGPFTYSGIRSPPPKREESPQRPQRHESPQRPQRHESPQRVQRHESPQRAPRNDTPQRPQAQSPQPAGHLPWAPGNTSTNDHDLGDPDLVYPASSPSRNNSNSVFNVQAQSQNQAHDSASETSHSPEERNANETSYFSPDPSTENKGKKDWGVREEGERAGDINSDGKLISNGPRIRIAVRALEVLCAIGAVVACIYAFAVPKPNPAAPPASRPAVYLIVVFGFVTIFVFAYIYIVRGLFGVGRNKDDPYAHAMVLPISRHRLGGSNKSAKSQSNVQVNLIADPSASEQGGNLTPGVPWSEQKTSGGVFTSYEREKARLAARKGLWWALGLDVVGALAWGAGFVLAMVGPRCPVGGYSGWCNAFNGAVACSCIGCVLFIVSGVLVGRDLVASRRSDRKLGKGY</sequence>
<feature type="compositionally biased region" description="Pro residues" evidence="1">
    <location>
        <begin position="99"/>
        <end position="110"/>
    </location>
</feature>
<feature type="transmembrane region" description="Helical" evidence="2">
    <location>
        <begin position="438"/>
        <end position="460"/>
    </location>
</feature>
<keyword evidence="2" id="KW-0472">Membrane</keyword>
<feature type="compositionally biased region" description="Low complexity" evidence="1">
    <location>
        <begin position="316"/>
        <end position="327"/>
    </location>
</feature>
<feature type="compositionally biased region" description="Low complexity" evidence="1">
    <location>
        <begin position="72"/>
        <end position="93"/>
    </location>
</feature>